<dbReference type="InterPro" id="IPR039425">
    <property type="entry name" value="RNA_pol_sigma-70-like"/>
</dbReference>
<dbReference type="Gene3D" id="1.10.10.10">
    <property type="entry name" value="Winged helix-like DNA-binding domain superfamily/Winged helix DNA-binding domain"/>
    <property type="match status" value="1"/>
</dbReference>
<dbReference type="InterPro" id="IPR013324">
    <property type="entry name" value="RNA_pol_sigma_r3/r4-like"/>
</dbReference>
<dbReference type="Pfam" id="PF08281">
    <property type="entry name" value="Sigma70_r4_2"/>
    <property type="match status" value="1"/>
</dbReference>
<dbReference type="InterPro" id="IPR014284">
    <property type="entry name" value="RNA_pol_sigma-70_dom"/>
</dbReference>
<organism evidence="6 7">
    <name type="scientific">Carboxylicivirga mesophila</name>
    <dbReference type="NCBI Taxonomy" id="1166478"/>
    <lineage>
        <taxon>Bacteria</taxon>
        <taxon>Pseudomonadati</taxon>
        <taxon>Bacteroidota</taxon>
        <taxon>Bacteroidia</taxon>
        <taxon>Marinilabiliales</taxon>
        <taxon>Marinilabiliaceae</taxon>
        <taxon>Carboxylicivirga</taxon>
    </lineage>
</organism>
<gene>
    <name evidence="6" type="ORF">KEM09_04275</name>
</gene>
<dbReference type="Pfam" id="PF04542">
    <property type="entry name" value="Sigma70_r2"/>
    <property type="match status" value="1"/>
</dbReference>
<keyword evidence="2" id="KW-0805">Transcription regulation</keyword>
<keyword evidence="3" id="KW-0731">Sigma factor</keyword>
<dbReference type="RefSeq" id="WP_212225962.1">
    <property type="nucleotide sequence ID" value="NZ_JAGUCN010000003.1"/>
</dbReference>
<dbReference type="InterPro" id="IPR000792">
    <property type="entry name" value="Tscrpt_reg_LuxR_C"/>
</dbReference>
<dbReference type="InterPro" id="IPR013325">
    <property type="entry name" value="RNA_pol_sigma_r2"/>
</dbReference>
<dbReference type="NCBIfam" id="TIGR02937">
    <property type="entry name" value="sigma70-ECF"/>
    <property type="match status" value="1"/>
</dbReference>
<dbReference type="InterPro" id="IPR036388">
    <property type="entry name" value="WH-like_DNA-bd_sf"/>
</dbReference>
<name>A0ABS5K897_9BACT</name>
<dbReference type="PANTHER" id="PTHR43133">
    <property type="entry name" value="RNA POLYMERASE ECF-TYPE SIGMA FACTO"/>
    <property type="match status" value="1"/>
</dbReference>
<accession>A0ABS5K897</accession>
<keyword evidence="4" id="KW-0804">Transcription</keyword>
<evidence type="ECO:0000313" key="7">
    <source>
        <dbReference type="Proteomes" id="UP000721861"/>
    </source>
</evidence>
<keyword evidence="7" id="KW-1185">Reference proteome</keyword>
<dbReference type="NCBIfam" id="TIGR02985">
    <property type="entry name" value="Sig70_bacteroi1"/>
    <property type="match status" value="1"/>
</dbReference>
<feature type="domain" description="HTH luxR-type" evidence="5">
    <location>
        <begin position="145"/>
        <end position="172"/>
    </location>
</feature>
<evidence type="ECO:0000256" key="3">
    <source>
        <dbReference type="ARBA" id="ARBA00023082"/>
    </source>
</evidence>
<dbReference type="PANTHER" id="PTHR43133:SF46">
    <property type="entry name" value="RNA POLYMERASE SIGMA-70 FACTOR ECF SUBFAMILY"/>
    <property type="match status" value="1"/>
</dbReference>
<evidence type="ECO:0000256" key="2">
    <source>
        <dbReference type="ARBA" id="ARBA00023015"/>
    </source>
</evidence>
<dbReference type="Gene3D" id="1.10.1740.10">
    <property type="match status" value="1"/>
</dbReference>
<sequence>MDQSGENINLSLIQNGNHFEFARLMDRYSDALYLFAKGILASSPLAEEVVSDIFVKVWQTRHQLDKVANIKSYLFNAVRNQAITYLRKQHSEVVSIEDINHYYFEPIDAPDESALKEEQLRRIYKAIDYLAPQTKMVFSLAKIQGLKYKEIAELLNISVKTVDYHVASAVKKICESIDKEEDGKGLQTLSLFLAMSGC</sequence>
<dbReference type="SUPFAM" id="SSF88946">
    <property type="entry name" value="Sigma2 domain of RNA polymerase sigma factors"/>
    <property type="match status" value="1"/>
</dbReference>
<dbReference type="Proteomes" id="UP000721861">
    <property type="component" value="Unassembled WGS sequence"/>
</dbReference>
<evidence type="ECO:0000313" key="6">
    <source>
        <dbReference type="EMBL" id="MBS2210603.1"/>
    </source>
</evidence>
<evidence type="ECO:0000256" key="1">
    <source>
        <dbReference type="ARBA" id="ARBA00010641"/>
    </source>
</evidence>
<dbReference type="InterPro" id="IPR013249">
    <property type="entry name" value="RNA_pol_sigma70_r4_t2"/>
</dbReference>
<evidence type="ECO:0000256" key="4">
    <source>
        <dbReference type="ARBA" id="ARBA00023163"/>
    </source>
</evidence>
<reference evidence="6 7" key="1">
    <citation type="journal article" date="2014" name="Int. J. Syst. Evol. Microbiol.">
        <title>Carboxylicivirga gen. nov. in the family Marinilabiliaceae with two novel species, Carboxylicivirga mesophila sp. nov. and Carboxylicivirga taeanensis sp. nov., and reclassification of Cytophaga fermentans as Saccharicrinis fermentans gen. nov., comb. nov.</title>
        <authorList>
            <person name="Yang S.H."/>
            <person name="Seo H.S."/>
            <person name="Woo J.H."/>
            <person name="Oh H.M."/>
            <person name="Jang H."/>
            <person name="Lee J.H."/>
            <person name="Kim S.J."/>
            <person name="Kwon K.K."/>
        </authorList>
    </citation>
    <scope>NUCLEOTIDE SEQUENCE [LARGE SCALE GENOMIC DNA]</scope>
    <source>
        <strain evidence="6 7">JCM 18290</strain>
    </source>
</reference>
<comment type="caution">
    <text evidence="6">The sequence shown here is derived from an EMBL/GenBank/DDBJ whole genome shotgun (WGS) entry which is preliminary data.</text>
</comment>
<dbReference type="InterPro" id="IPR007627">
    <property type="entry name" value="RNA_pol_sigma70_r2"/>
</dbReference>
<dbReference type="InterPro" id="IPR014327">
    <property type="entry name" value="RNA_pol_sigma70_bacteroid"/>
</dbReference>
<evidence type="ECO:0000259" key="5">
    <source>
        <dbReference type="PROSITE" id="PS00622"/>
    </source>
</evidence>
<comment type="similarity">
    <text evidence="1">Belongs to the sigma-70 factor family. ECF subfamily.</text>
</comment>
<dbReference type="PROSITE" id="PS00622">
    <property type="entry name" value="HTH_LUXR_1"/>
    <property type="match status" value="1"/>
</dbReference>
<dbReference type="SUPFAM" id="SSF88659">
    <property type="entry name" value="Sigma3 and sigma4 domains of RNA polymerase sigma factors"/>
    <property type="match status" value="1"/>
</dbReference>
<proteinExistence type="inferred from homology"/>
<dbReference type="CDD" id="cd06171">
    <property type="entry name" value="Sigma70_r4"/>
    <property type="match status" value="1"/>
</dbReference>
<protein>
    <submittedName>
        <fullName evidence="6">RNA polymerase sigma-70 factor</fullName>
    </submittedName>
</protein>
<dbReference type="EMBL" id="JAGUCN010000003">
    <property type="protein sequence ID" value="MBS2210603.1"/>
    <property type="molecule type" value="Genomic_DNA"/>
</dbReference>